<gene>
    <name evidence="3" type="ORF">HDA32_003220</name>
</gene>
<evidence type="ECO:0000313" key="3">
    <source>
        <dbReference type="EMBL" id="NYE48100.1"/>
    </source>
</evidence>
<dbReference type="InterPro" id="IPR047640">
    <property type="entry name" value="RpiR-like"/>
</dbReference>
<comment type="caution">
    <text evidence="3">The sequence shown here is derived from an EMBL/GenBank/DDBJ whole genome shotgun (WGS) entry which is preliminary data.</text>
</comment>
<dbReference type="EMBL" id="JACCCC010000001">
    <property type="protein sequence ID" value="NYE48100.1"/>
    <property type="molecule type" value="Genomic_DNA"/>
</dbReference>
<dbReference type="AlphaFoldDB" id="A0A852U297"/>
<dbReference type="GO" id="GO:1901135">
    <property type="term" value="P:carbohydrate derivative metabolic process"/>
    <property type="evidence" value="ECO:0007669"/>
    <property type="project" value="InterPro"/>
</dbReference>
<sequence length="304" mass="32668">MTEPEQNEPGSAPVAAEGVLTLEQRIELHGGALSRTERRVADYIVANAERVVFLSALQLAKLTRTSDATVIRTAKALGFTGWPELKHDVGATLMTSTHPAHRLATRITVARETDSTSLLEIVFDEAAERIRETQRSLSAESFDDAVELIGTARTVVTFGLGLSRGVAEYCAVRLRRLGISARTAPHMGFALADDLLLLDRGDVVVLFAPGRLLREVEIVIEHAEAVGASVILVTDTLPPEIGTGVRAVLRAPLSAGGLTGETLTASVVTDALLLSLARRGEERATRTSKILTQLRKKLIGKGRR</sequence>
<dbReference type="InterPro" id="IPR009057">
    <property type="entry name" value="Homeodomain-like_sf"/>
</dbReference>
<dbReference type="PROSITE" id="PS51464">
    <property type="entry name" value="SIS"/>
    <property type="match status" value="1"/>
</dbReference>
<dbReference type="SUPFAM" id="SSF53697">
    <property type="entry name" value="SIS domain"/>
    <property type="match status" value="1"/>
</dbReference>
<evidence type="ECO:0000259" key="2">
    <source>
        <dbReference type="PROSITE" id="PS51464"/>
    </source>
</evidence>
<dbReference type="PROSITE" id="PS51071">
    <property type="entry name" value="HTH_RPIR"/>
    <property type="match status" value="1"/>
</dbReference>
<dbReference type="RefSeq" id="WP_179643946.1">
    <property type="nucleotide sequence ID" value="NZ_BAAAYY010000016.1"/>
</dbReference>
<feature type="domain" description="HTH rpiR-type" evidence="1">
    <location>
        <begin position="20"/>
        <end position="96"/>
    </location>
</feature>
<dbReference type="PANTHER" id="PTHR30514">
    <property type="entry name" value="GLUCOKINASE"/>
    <property type="match status" value="1"/>
</dbReference>
<evidence type="ECO:0000259" key="1">
    <source>
        <dbReference type="PROSITE" id="PS51071"/>
    </source>
</evidence>
<organism evidence="3 4">
    <name type="scientific">Spinactinospora alkalitolerans</name>
    <dbReference type="NCBI Taxonomy" id="687207"/>
    <lineage>
        <taxon>Bacteria</taxon>
        <taxon>Bacillati</taxon>
        <taxon>Actinomycetota</taxon>
        <taxon>Actinomycetes</taxon>
        <taxon>Streptosporangiales</taxon>
        <taxon>Nocardiopsidaceae</taxon>
        <taxon>Spinactinospora</taxon>
    </lineage>
</organism>
<dbReference type="Pfam" id="PF01380">
    <property type="entry name" value="SIS"/>
    <property type="match status" value="1"/>
</dbReference>
<dbReference type="Pfam" id="PF01418">
    <property type="entry name" value="HTH_6"/>
    <property type="match status" value="1"/>
</dbReference>
<dbReference type="GO" id="GO:0003677">
    <property type="term" value="F:DNA binding"/>
    <property type="evidence" value="ECO:0007669"/>
    <property type="project" value="UniProtKB-KW"/>
</dbReference>
<keyword evidence="3" id="KW-0238">DNA-binding</keyword>
<feature type="domain" description="SIS" evidence="2">
    <location>
        <begin position="145"/>
        <end position="282"/>
    </location>
</feature>
<dbReference type="Proteomes" id="UP000589036">
    <property type="component" value="Unassembled WGS sequence"/>
</dbReference>
<keyword evidence="4" id="KW-1185">Reference proteome</keyword>
<dbReference type="InterPro" id="IPR001347">
    <property type="entry name" value="SIS_dom"/>
</dbReference>
<dbReference type="GO" id="GO:0097367">
    <property type="term" value="F:carbohydrate derivative binding"/>
    <property type="evidence" value="ECO:0007669"/>
    <property type="project" value="InterPro"/>
</dbReference>
<evidence type="ECO:0000313" key="4">
    <source>
        <dbReference type="Proteomes" id="UP000589036"/>
    </source>
</evidence>
<dbReference type="GO" id="GO:0003700">
    <property type="term" value="F:DNA-binding transcription factor activity"/>
    <property type="evidence" value="ECO:0007669"/>
    <property type="project" value="InterPro"/>
</dbReference>
<dbReference type="Gene3D" id="1.10.10.10">
    <property type="entry name" value="Winged helix-like DNA-binding domain superfamily/Winged helix DNA-binding domain"/>
    <property type="match status" value="1"/>
</dbReference>
<name>A0A852U297_9ACTN</name>
<dbReference type="InterPro" id="IPR000281">
    <property type="entry name" value="HTH_RpiR"/>
</dbReference>
<proteinExistence type="predicted"/>
<dbReference type="SUPFAM" id="SSF46689">
    <property type="entry name" value="Homeodomain-like"/>
    <property type="match status" value="1"/>
</dbReference>
<dbReference type="InterPro" id="IPR036388">
    <property type="entry name" value="WH-like_DNA-bd_sf"/>
</dbReference>
<reference evidence="3 4" key="1">
    <citation type="submission" date="2020-07" db="EMBL/GenBank/DDBJ databases">
        <title>Sequencing the genomes of 1000 actinobacteria strains.</title>
        <authorList>
            <person name="Klenk H.-P."/>
        </authorList>
    </citation>
    <scope>NUCLEOTIDE SEQUENCE [LARGE SCALE GENOMIC DNA]</scope>
    <source>
        <strain evidence="3 4">CXB654</strain>
    </source>
</reference>
<accession>A0A852U297</accession>
<protein>
    <submittedName>
        <fullName evidence="3">DNA-binding MurR/RpiR family transcriptional regulator</fullName>
    </submittedName>
</protein>
<dbReference type="InterPro" id="IPR046348">
    <property type="entry name" value="SIS_dom_sf"/>
</dbReference>
<dbReference type="Gene3D" id="3.40.50.10490">
    <property type="entry name" value="Glucose-6-phosphate isomerase like protein, domain 1"/>
    <property type="match status" value="1"/>
</dbReference>